<feature type="domain" description="Squalene cyclase C-terminal" evidence="15">
    <location>
        <begin position="387"/>
        <end position="722"/>
    </location>
</feature>
<comment type="catalytic activity">
    <reaction evidence="12">
        <text>(S)-2,3-epoxysqualene = lanosterol</text>
        <dbReference type="Rhea" id="RHEA:14621"/>
        <dbReference type="ChEBI" id="CHEBI:15441"/>
        <dbReference type="ChEBI" id="CHEBI:16521"/>
        <dbReference type="EC" id="5.4.99.7"/>
    </reaction>
    <physiologicalReaction direction="left-to-right" evidence="12">
        <dbReference type="Rhea" id="RHEA:14622"/>
    </physiologicalReaction>
</comment>
<evidence type="ECO:0000256" key="7">
    <source>
        <dbReference type="ARBA" id="ARBA00022824"/>
    </source>
</evidence>
<accession>A0A109UY79</accession>
<sequence>MLYSEQLGLPITDNRRWRLYCDTYGAERWDYIPEEDIERIPQTNFVKWLLRTGDFPYPNPKVNSSDPGFRASDATYNGAKFFSMIQDEESGIFPCQYQGPMFMTIGYVTFCYITGIEIPEHNKVEMIRYIVNLSHPVDGGWGLHTEGASTMFGTVVNYVILRLLGLPKDHIVCKKARRVLIHHRGAISSPHWAKIWLSLLNLYDWSGVNPAPPDQWLLPYFLTTHPARWWVHTRSIYLPVSYLAGIRYSCKLTPILEEIRSEIYVEPYDQIDFTKHRNTTCGVDLHYPHSMALDILNCCIVFYEKYLRPTWLLKRGNKRVYELIEKDVQNSDNLTVGPVSFAFSAIVAFIEKGRDSPEVERFADKFKEILFHGPLGLTVMGTNGAQVWDCSLFIQYMFMVDLAELPEFRDSIVKAYKFLCRSQFTEECVEGSFRDKRVGGWPFSTKTQGFTVSDCTAEALKAVIMVKKSPAFADVHDEISTKNLENAIDVLLSLQNLGSFEYGSFASYEKIRATLLMEKLNPAEIFCNIMVEYPYVECTDSSVLGLQYFLDNYDYRKEEISHSIKIAVDYIKRSQQKDGSWYGSWGICYTYAGMFALEALYTVHENYENSEVVRKGCDFLVKRQMPDGGWGESMRSCELHTYVNSNKKSQIIQTAWTVIGLLLADYPDKAVIDRGIQILKSRQTVHGEWKYESIEGVFNHSCAIEYPSYRFLFPMKALGLYAKKYGENAI</sequence>
<keyword evidence="11 14" id="KW-0413">Isomerase</keyword>
<dbReference type="EMBL" id="CP014243">
    <property type="protein sequence ID" value="AMD19738.1"/>
    <property type="molecule type" value="Genomic_DNA"/>
</dbReference>
<comment type="subcellular location">
    <subcellularLocation>
        <location evidence="1">Endoplasmic reticulum membrane</location>
        <topology evidence="1">Peripheral membrane protein</topology>
    </subcellularLocation>
    <subcellularLocation>
        <location evidence="2">Lipid droplet</location>
    </subcellularLocation>
</comment>
<keyword evidence="8" id="KW-0752">Steroid biosynthesis</keyword>
<evidence type="ECO:0000256" key="14">
    <source>
        <dbReference type="RuleBase" id="RU362003"/>
    </source>
</evidence>
<evidence type="ECO:0000259" key="15">
    <source>
        <dbReference type="Pfam" id="PF13243"/>
    </source>
</evidence>
<dbReference type="PANTHER" id="PTHR11764">
    <property type="entry name" value="TERPENE CYCLASE/MUTASE FAMILY MEMBER"/>
    <property type="match status" value="1"/>
</dbReference>
<dbReference type="EC" id="5.4.99.-" evidence="14"/>
<dbReference type="SFLD" id="SFLDG01016">
    <property type="entry name" value="Prenyltransferase_Like_2"/>
    <property type="match status" value="1"/>
</dbReference>
<dbReference type="RefSeq" id="XP_017986734.1">
    <property type="nucleotide sequence ID" value="XM_018131378.1"/>
</dbReference>
<dbReference type="AlphaFoldDB" id="A0A109UY79"/>
<dbReference type="GO" id="GO:0016104">
    <property type="term" value="P:triterpenoid biosynthetic process"/>
    <property type="evidence" value="ECO:0007669"/>
    <property type="project" value="InterPro"/>
</dbReference>
<reference evidence="17 18" key="1">
    <citation type="submission" date="2016-01" db="EMBL/GenBank/DDBJ databases">
        <title>Genome sequence of the yeast Holleya sinecauda.</title>
        <authorList>
            <person name="Dietrich F.S."/>
        </authorList>
    </citation>
    <scope>NUCLEOTIDE SEQUENCE [LARGE SCALE GENOMIC DNA]</scope>
    <source>
        <strain evidence="17 18">ATCC 58844</strain>
    </source>
</reference>
<dbReference type="Pfam" id="PF13243">
    <property type="entry name" value="SQHop_cyclase_C"/>
    <property type="match status" value="1"/>
</dbReference>
<keyword evidence="4" id="KW-0444">Lipid biosynthesis</keyword>
<dbReference type="GO" id="GO:0005789">
    <property type="term" value="C:endoplasmic reticulum membrane"/>
    <property type="evidence" value="ECO:0007669"/>
    <property type="project" value="UniProtKB-SubCell"/>
</dbReference>
<dbReference type="PROSITE" id="PS01074">
    <property type="entry name" value="TERPENE_SYNTHASES"/>
    <property type="match status" value="1"/>
</dbReference>
<name>A0A109UY79_9SACH</name>
<dbReference type="InterPro" id="IPR032696">
    <property type="entry name" value="SQ_cyclase_C"/>
</dbReference>
<evidence type="ECO:0000256" key="8">
    <source>
        <dbReference type="ARBA" id="ARBA00022955"/>
    </source>
</evidence>
<dbReference type="Proteomes" id="UP000243052">
    <property type="component" value="Chromosome iii"/>
</dbReference>
<dbReference type="InterPro" id="IPR018333">
    <property type="entry name" value="Squalene_cyclase"/>
</dbReference>
<evidence type="ECO:0000313" key="18">
    <source>
        <dbReference type="Proteomes" id="UP000243052"/>
    </source>
</evidence>
<comment type="pathway">
    <text evidence="13">Terpene metabolism; lanosterol biosynthesis; lanosterol from farnesyl diphosphate: step 3/3.</text>
</comment>
<keyword evidence="5" id="KW-0551">Lipid droplet</keyword>
<feature type="domain" description="Squalene cyclase N-terminal" evidence="16">
    <location>
        <begin position="88"/>
        <end position="366"/>
    </location>
</feature>
<dbReference type="OrthoDB" id="21502at2759"/>
<evidence type="ECO:0000259" key="16">
    <source>
        <dbReference type="Pfam" id="PF13249"/>
    </source>
</evidence>
<organism evidence="17 18">
    <name type="scientific">Eremothecium sinecaudum</name>
    <dbReference type="NCBI Taxonomy" id="45286"/>
    <lineage>
        <taxon>Eukaryota</taxon>
        <taxon>Fungi</taxon>
        <taxon>Dikarya</taxon>
        <taxon>Ascomycota</taxon>
        <taxon>Saccharomycotina</taxon>
        <taxon>Saccharomycetes</taxon>
        <taxon>Saccharomycetales</taxon>
        <taxon>Saccharomycetaceae</taxon>
        <taxon>Eremothecium</taxon>
    </lineage>
</organism>
<dbReference type="FunFam" id="1.50.10.20:FF:000027">
    <property type="entry name" value="Terpene cyclase/mutase family member"/>
    <property type="match status" value="1"/>
</dbReference>
<evidence type="ECO:0000256" key="4">
    <source>
        <dbReference type="ARBA" id="ARBA00022516"/>
    </source>
</evidence>
<dbReference type="InterPro" id="IPR008930">
    <property type="entry name" value="Terpenoid_cyclase/PrenylTrfase"/>
</dbReference>
<dbReference type="NCBIfam" id="TIGR01787">
    <property type="entry name" value="squalene_cyclas"/>
    <property type="match status" value="1"/>
</dbReference>
<dbReference type="PANTHER" id="PTHR11764:SF20">
    <property type="entry name" value="LANOSTEROL SYNTHASE"/>
    <property type="match status" value="1"/>
</dbReference>
<dbReference type="GeneID" id="28722953"/>
<keyword evidence="18" id="KW-1185">Reference proteome</keyword>
<gene>
    <name evidence="17" type="ORF">AW171_hschr31589</name>
</gene>
<evidence type="ECO:0000256" key="10">
    <source>
        <dbReference type="ARBA" id="ARBA00023136"/>
    </source>
</evidence>
<protein>
    <recommendedName>
        <fullName evidence="14">Terpene cyclase/mutase family member</fullName>
        <ecNumber evidence="14">5.4.99.-</ecNumber>
    </recommendedName>
</protein>
<dbReference type="FunFam" id="1.50.10.20:FF:000003">
    <property type="entry name" value="Terpene cyclase/mutase family member"/>
    <property type="match status" value="1"/>
</dbReference>
<dbReference type="GO" id="GO:0005811">
    <property type="term" value="C:lipid droplet"/>
    <property type="evidence" value="ECO:0007669"/>
    <property type="project" value="UniProtKB-SubCell"/>
</dbReference>
<evidence type="ECO:0000256" key="9">
    <source>
        <dbReference type="ARBA" id="ARBA00023098"/>
    </source>
</evidence>
<proteinExistence type="inferred from homology"/>
<dbReference type="STRING" id="45286.A0A109UY79"/>
<dbReference type="GO" id="GO:0000250">
    <property type="term" value="F:lanosterol synthase activity"/>
    <property type="evidence" value="ECO:0007669"/>
    <property type="project" value="UniProtKB-EC"/>
</dbReference>
<evidence type="ECO:0000256" key="13">
    <source>
        <dbReference type="ARBA" id="ARBA00060682"/>
    </source>
</evidence>
<dbReference type="InterPro" id="IPR002365">
    <property type="entry name" value="Terpene_synthase_CS"/>
</dbReference>
<dbReference type="InterPro" id="IPR032697">
    <property type="entry name" value="SQ_cyclase_N"/>
</dbReference>
<dbReference type="Pfam" id="PF13249">
    <property type="entry name" value="SQHop_cyclase_N"/>
    <property type="match status" value="1"/>
</dbReference>
<evidence type="ECO:0000256" key="12">
    <source>
        <dbReference type="ARBA" id="ARBA00051240"/>
    </source>
</evidence>
<evidence type="ECO:0000313" key="17">
    <source>
        <dbReference type="EMBL" id="AMD19738.1"/>
    </source>
</evidence>
<dbReference type="Gene3D" id="6.20.120.20">
    <property type="match status" value="1"/>
</dbReference>
<evidence type="ECO:0000256" key="11">
    <source>
        <dbReference type="ARBA" id="ARBA00023235"/>
    </source>
</evidence>
<evidence type="ECO:0000256" key="2">
    <source>
        <dbReference type="ARBA" id="ARBA00004502"/>
    </source>
</evidence>
<evidence type="ECO:0000256" key="3">
    <source>
        <dbReference type="ARBA" id="ARBA00009755"/>
    </source>
</evidence>
<evidence type="ECO:0000256" key="6">
    <source>
        <dbReference type="ARBA" id="ARBA00022737"/>
    </source>
</evidence>
<comment type="similarity">
    <text evidence="3 14">Belongs to the terpene cyclase/mutase family.</text>
</comment>
<evidence type="ECO:0000256" key="5">
    <source>
        <dbReference type="ARBA" id="ARBA00022677"/>
    </source>
</evidence>
<keyword evidence="7" id="KW-0256">Endoplasmic reticulum</keyword>
<dbReference type="GO" id="GO:0006696">
    <property type="term" value="P:ergosterol biosynthetic process"/>
    <property type="evidence" value="ECO:0007669"/>
    <property type="project" value="UniProtKB-ARBA"/>
</dbReference>
<keyword evidence="10" id="KW-0472">Membrane</keyword>
<keyword evidence="6" id="KW-0677">Repeat</keyword>
<dbReference type="CDD" id="cd02892">
    <property type="entry name" value="SQCY_1"/>
    <property type="match status" value="1"/>
</dbReference>
<dbReference type="Gene3D" id="1.50.10.20">
    <property type="match status" value="2"/>
</dbReference>
<keyword evidence="9" id="KW-0443">Lipid metabolism</keyword>
<evidence type="ECO:0000256" key="1">
    <source>
        <dbReference type="ARBA" id="ARBA00004406"/>
    </source>
</evidence>
<dbReference type="SUPFAM" id="SSF48239">
    <property type="entry name" value="Terpenoid cyclases/Protein prenyltransferases"/>
    <property type="match status" value="2"/>
</dbReference>